<keyword evidence="9" id="KW-0325">Glycoprotein</keyword>
<dbReference type="InterPro" id="IPR017452">
    <property type="entry name" value="GPCR_Rhodpsn_7TM"/>
</dbReference>
<organism evidence="14">
    <name type="scientific">Medioppia subpectinata</name>
    <dbReference type="NCBI Taxonomy" id="1979941"/>
    <lineage>
        <taxon>Eukaryota</taxon>
        <taxon>Metazoa</taxon>
        <taxon>Ecdysozoa</taxon>
        <taxon>Arthropoda</taxon>
        <taxon>Chelicerata</taxon>
        <taxon>Arachnida</taxon>
        <taxon>Acari</taxon>
        <taxon>Acariformes</taxon>
        <taxon>Sarcoptiformes</taxon>
        <taxon>Oribatida</taxon>
        <taxon>Brachypylina</taxon>
        <taxon>Oppioidea</taxon>
        <taxon>Oppiidae</taxon>
        <taxon>Medioppia</taxon>
    </lineage>
</organism>
<keyword evidence="4 12" id="KW-0812">Transmembrane</keyword>
<dbReference type="PRINTS" id="PR00237">
    <property type="entry name" value="GPCRRHODOPSN"/>
</dbReference>
<reference evidence="14" key="1">
    <citation type="submission" date="2020-11" db="EMBL/GenBank/DDBJ databases">
        <authorList>
            <person name="Tran Van P."/>
        </authorList>
    </citation>
    <scope>NUCLEOTIDE SEQUENCE</scope>
</reference>
<feature type="compositionally biased region" description="Polar residues" evidence="11">
    <location>
        <begin position="22"/>
        <end position="33"/>
    </location>
</feature>
<evidence type="ECO:0000256" key="1">
    <source>
        <dbReference type="ARBA" id="ARBA00004651"/>
    </source>
</evidence>
<evidence type="ECO:0000256" key="2">
    <source>
        <dbReference type="ARBA" id="ARBA00010663"/>
    </source>
</evidence>
<comment type="subcellular location">
    <subcellularLocation>
        <location evidence="1">Cell membrane</location>
        <topology evidence="1">Multi-pass membrane protein</topology>
    </subcellularLocation>
</comment>
<dbReference type="SUPFAM" id="SSF81321">
    <property type="entry name" value="Family A G protein-coupled receptor-like"/>
    <property type="match status" value="1"/>
</dbReference>
<evidence type="ECO:0000256" key="6">
    <source>
        <dbReference type="ARBA" id="ARBA00023040"/>
    </source>
</evidence>
<keyword evidence="8" id="KW-0675">Receptor</keyword>
<dbReference type="InterPro" id="IPR000276">
    <property type="entry name" value="GPCR_Rhodpsn"/>
</dbReference>
<dbReference type="PANTHER" id="PTHR24246">
    <property type="entry name" value="OLFACTORY RECEPTOR AND ADENOSINE RECEPTOR"/>
    <property type="match status" value="1"/>
</dbReference>
<sequence>MGDKKLKPIILEVKVLQASGGHYSQRSGPSSRQCSDRRRNRFETSSLDSINNSPSEMSAQNGSPVLPKSRSMATMKNCSQCVVKPIKLSYSRREVKKAQKLFIIVVFFMLCWIPLYTLNTINVFCHDCFKSKPVFDVLIILSHLNSVGSPFLYAFHMKDFREALRRLLCKCAIRQRHFRDLRRQELFSISQQHSLANNHSLAYRSRGLQHNTLEMYENTPQMTPQMTPHL</sequence>
<feature type="region of interest" description="Disordered" evidence="11">
    <location>
        <begin position="45"/>
        <end position="69"/>
    </location>
</feature>
<evidence type="ECO:0000313" key="14">
    <source>
        <dbReference type="EMBL" id="CAD7630034.1"/>
    </source>
</evidence>
<protein>
    <recommendedName>
        <fullName evidence="13">G-protein coupled receptors family 1 profile domain-containing protein</fullName>
    </recommendedName>
</protein>
<comment type="similarity">
    <text evidence="2">Belongs to the G-protein coupled receptor 1 family.</text>
</comment>
<evidence type="ECO:0000256" key="8">
    <source>
        <dbReference type="ARBA" id="ARBA00023170"/>
    </source>
</evidence>
<keyword evidence="3" id="KW-1003">Cell membrane</keyword>
<evidence type="ECO:0000256" key="7">
    <source>
        <dbReference type="ARBA" id="ARBA00023136"/>
    </source>
</evidence>
<evidence type="ECO:0000256" key="11">
    <source>
        <dbReference type="SAM" id="MobiDB-lite"/>
    </source>
</evidence>
<evidence type="ECO:0000256" key="9">
    <source>
        <dbReference type="ARBA" id="ARBA00023180"/>
    </source>
</evidence>
<name>A0A7R9KVW8_9ACAR</name>
<dbReference type="Pfam" id="PF00001">
    <property type="entry name" value="7tm_1"/>
    <property type="match status" value="1"/>
</dbReference>
<evidence type="ECO:0000256" key="3">
    <source>
        <dbReference type="ARBA" id="ARBA00022475"/>
    </source>
</evidence>
<accession>A0A7R9KVW8</accession>
<dbReference type="Proteomes" id="UP000759131">
    <property type="component" value="Unassembled WGS sequence"/>
</dbReference>
<feature type="transmembrane region" description="Helical" evidence="12">
    <location>
        <begin position="138"/>
        <end position="156"/>
    </location>
</feature>
<keyword evidence="15" id="KW-1185">Reference proteome</keyword>
<dbReference type="GO" id="GO:0001973">
    <property type="term" value="P:G protein-coupled adenosine receptor signaling pathway"/>
    <property type="evidence" value="ECO:0007669"/>
    <property type="project" value="TreeGrafter"/>
</dbReference>
<evidence type="ECO:0000313" key="15">
    <source>
        <dbReference type="Proteomes" id="UP000759131"/>
    </source>
</evidence>
<feature type="compositionally biased region" description="Polar residues" evidence="11">
    <location>
        <begin position="45"/>
        <end position="63"/>
    </location>
</feature>
<gene>
    <name evidence="14" type="ORF">OSB1V03_LOCUS10448</name>
</gene>
<evidence type="ECO:0000256" key="12">
    <source>
        <dbReference type="SAM" id="Phobius"/>
    </source>
</evidence>
<keyword evidence="7 12" id="KW-0472">Membrane</keyword>
<dbReference type="EMBL" id="OC862228">
    <property type="protein sequence ID" value="CAD7630034.1"/>
    <property type="molecule type" value="Genomic_DNA"/>
</dbReference>
<evidence type="ECO:0000256" key="4">
    <source>
        <dbReference type="ARBA" id="ARBA00022692"/>
    </source>
</evidence>
<evidence type="ECO:0000256" key="10">
    <source>
        <dbReference type="ARBA" id="ARBA00023224"/>
    </source>
</evidence>
<evidence type="ECO:0000259" key="13">
    <source>
        <dbReference type="PROSITE" id="PS50262"/>
    </source>
</evidence>
<dbReference type="AlphaFoldDB" id="A0A7R9KVW8"/>
<dbReference type="GO" id="GO:0005886">
    <property type="term" value="C:plasma membrane"/>
    <property type="evidence" value="ECO:0007669"/>
    <property type="project" value="UniProtKB-SubCell"/>
</dbReference>
<keyword evidence="6" id="KW-0297">G-protein coupled receptor</keyword>
<feature type="region of interest" description="Disordered" evidence="11">
    <location>
        <begin position="21"/>
        <end position="40"/>
    </location>
</feature>
<dbReference type="GO" id="GO:0004930">
    <property type="term" value="F:G protein-coupled receptor activity"/>
    <property type="evidence" value="ECO:0007669"/>
    <property type="project" value="UniProtKB-KW"/>
</dbReference>
<dbReference type="PROSITE" id="PS50262">
    <property type="entry name" value="G_PROTEIN_RECEP_F1_2"/>
    <property type="match status" value="1"/>
</dbReference>
<dbReference type="Gene3D" id="1.20.1070.10">
    <property type="entry name" value="Rhodopsin 7-helix transmembrane proteins"/>
    <property type="match status" value="1"/>
</dbReference>
<keyword evidence="5 12" id="KW-1133">Transmembrane helix</keyword>
<dbReference type="PANTHER" id="PTHR24246:SF27">
    <property type="entry name" value="ADENOSINE RECEPTOR, ISOFORM A"/>
    <property type="match status" value="1"/>
</dbReference>
<dbReference type="GO" id="GO:0007189">
    <property type="term" value="P:adenylate cyclase-activating G protein-coupled receptor signaling pathway"/>
    <property type="evidence" value="ECO:0007669"/>
    <property type="project" value="TreeGrafter"/>
</dbReference>
<feature type="domain" description="G-protein coupled receptors family 1 profile" evidence="13">
    <location>
        <begin position="82"/>
        <end position="153"/>
    </location>
</feature>
<evidence type="ECO:0000256" key="5">
    <source>
        <dbReference type="ARBA" id="ARBA00022989"/>
    </source>
</evidence>
<dbReference type="EMBL" id="CAJPIZ010007653">
    <property type="protein sequence ID" value="CAG2110464.1"/>
    <property type="molecule type" value="Genomic_DNA"/>
</dbReference>
<proteinExistence type="inferred from homology"/>
<dbReference type="OrthoDB" id="9445642at2759"/>
<feature type="transmembrane region" description="Helical" evidence="12">
    <location>
        <begin position="101"/>
        <end position="118"/>
    </location>
</feature>
<keyword evidence="10" id="KW-0807">Transducer</keyword>